<keyword evidence="2" id="KW-1003">Cell membrane</keyword>
<dbReference type="RefSeq" id="WP_354617200.1">
    <property type="nucleotide sequence ID" value="NZ_JBEWYP010000001.1"/>
</dbReference>
<keyword evidence="5 6" id="KW-0472">Membrane</keyword>
<evidence type="ECO:0000259" key="8">
    <source>
        <dbReference type="Pfam" id="PF12704"/>
    </source>
</evidence>
<evidence type="ECO:0000256" key="5">
    <source>
        <dbReference type="ARBA" id="ARBA00023136"/>
    </source>
</evidence>
<feature type="transmembrane region" description="Helical" evidence="6">
    <location>
        <begin position="483"/>
        <end position="502"/>
    </location>
</feature>
<dbReference type="InterPro" id="IPR025857">
    <property type="entry name" value="MacB_PCD"/>
</dbReference>
<gene>
    <name evidence="9" type="ORF">ABXZ32_03005</name>
</gene>
<dbReference type="PANTHER" id="PTHR30287">
    <property type="entry name" value="MEMBRANE COMPONENT OF PREDICTED ABC SUPERFAMILY METABOLITE UPTAKE TRANSPORTER"/>
    <property type="match status" value="1"/>
</dbReference>
<dbReference type="Pfam" id="PF12704">
    <property type="entry name" value="MacB_PCD"/>
    <property type="match status" value="1"/>
</dbReference>
<feature type="transmembrane region" description="Helical" evidence="6">
    <location>
        <begin position="32"/>
        <end position="53"/>
    </location>
</feature>
<evidence type="ECO:0000259" key="7">
    <source>
        <dbReference type="Pfam" id="PF02687"/>
    </source>
</evidence>
<evidence type="ECO:0000256" key="6">
    <source>
        <dbReference type="SAM" id="Phobius"/>
    </source>
</evidence>
<feature type="transmembrane region" description="Helical" evidence="6">
    <location>
        <begin position="813"/>
        <end position="833"/>
    </location>
</feature>
<comment type="subcellular location">
    <subcellularLocation>
        <location evidence="1">Cell membrane</location>
        <topology evidence="1">Multi-pass membrane protein</topology>
    </subcellularLocation>
</comment>
<name>A0ABV2TSW5_9FLAO</name>
<reference evidence="9 10" key="1">
    <citation type="submission" date="2024-07" db="EMBL/GenBank/DDBJ databases">
        <title>The genome sequence of type strain Sediminicola luteus GDMCC 1.2596T.</title>
        <authorList>
            <person name="Liu Y."/>
        </authorList>
    </citation>
    <scope>NUCLEOTIDE SEQUENCE [LARGE SCALE GENOMIC DNA]</scope>
    <source>
        <strain evidence="9 10">GDMCC 1.2596</strain>
    </source>
</reference>
<evidence type="ECO:0000256" key="4">
    <source>
        <dbReference type="ARBA" id="ARBA00022989"/>
    </source>
</evidence>
<feature type="transmembrane region" description="Helical" evidence="6">
    <location>
        <begin position="357"/>
        <end position="386"/>
    </location>
</feature>
<accession>A0ABV2TSW5</accession>
<dbReference type="EMBL" id="JBEWYP010000001">
    <property type="protein sequence ID" value="MET7028344.1"/>
    <property type="molecule type" value="Genomic_DNA"/>
</dbReference>
<organism evidence="9 10">
    <name type="scientific">Sediminicola luteus</name>
    <dbReference type="NCBI Taxonomy" id="319238"/>
    <lineage>
        <taxon>Bacteria</taxon>
        <taxon>Pseudomonadati</taxon>
        <taxon>Bacteroidota</taxon>
        <taxon>Flavobacteriia</taxon>
        <taxon>Flavobacteriales</taxon>
        <taxon>Flavobacteriaceae</taxon>
        <taxon>Sediminicola</taxon>
    </lineage>
</organism>
<comment type="caution">
    <text evidence="9">The sequence shown here is derived from an EMBL/GenBank/DDBJ whole genome shotgun (WGS) entry which is preliminary data.</text>
</comment>
<evidence type="ECO:0000313" key="9">
    <source>
        <dbReference type="EMBL" id="MET7028344.1"/>
    </source>
</evidence>
<protein>
    <submittedName>
        <fullName evidence="9">FtsX-like permease family protein</fullName>
    </submittedName>
</protein>
<evidence type="ECO:0000256" key="1">
    <source>
        <dbReference type="ARBA" id="ARBA00004651"/>
    </source>
</evidence>
<feature type="domain" description="ABC3 transporter permease C-terminal" evidence="7">
    <location>
        <begin position="728"/>
        <end position="843"/>
    </location>
</feature>
<keyword evidence="3 6" id="KW-0812">Transmembrane</keyword>
<feature type="domain" description="MacB-like periplasmic core" evidence="8">
    <location>
        <begin position="33"/>
        <end position="234"/>
    </location>
</feature>
<keyword evidence="10" id="KW-1185">Reference proteome</keyword>
<evidence type="ECO:0000256" key="2">
    <source>
        <dbReference type="ARBA" id="ARBA00022475"/>
    </source>
</evidence>
<keyword evidence="4 6" id="KW-1133">Transmembrane helix</keyword>
<feature type="transmembrane region" description="Helical" evidence="6">
    <location>
        <begin position="778"/>
        <end position="801"/>
    </location>
</feature>
<dbReference type="PANTHER" id="PTHR30287:SF1">
    <property type="entry name" value="INNER MEMBRANE PROTEIN"/>
    <property type="match status" value="1"/>
</dbReference>
<feature type="transmembrane region" description="Helical" evidence="6">
    <location>
        <begin position="312"/>
        <end position="337"/>
    </location>
</feature>
<feature type="transmembrane region" description="Helical" evidence="6">
    <location>
        <begin position="725"/>
        <end position="746"/>
    </location>
</feature>
<dbReference type="Proteomes" id="UP001549773">
    <property type="component" value="Unassembled WGS sequence"/>
</dbReference>
<sequence length="852" mass="93212">MIDKNSTPYSKAGTSWLLKMAWRDGRASGSKLVLFMASIILGIAAVVSIQSFGENLKDNIQLQSKALMGADFIIDSGKPPNERVQFLMDSLGGANAKEINFASMAAFPKTDAAKLVQVRGIEGGFPFYGELETTPITAAKEYQDQGAALVDATVMLQLEIKPGDSIKVGNITLPIAGALNSVPGSTAIFSSVAPPILIPYRFIEETGLIQQGSRVDYEFYFVAKNGADMEQLDKILDPQLDAEDADLDTHTSTSERLGRRYDNFGKFLNLVAFISLLLGCVGIASAINIYIKEKLRAVAVLKCLGATRKQTFVMYLIQIAAMGLLGGIIGTVAGLLLQQLFPLLLQGLIPIEIQISFSAQAIFMGLLLGVLMSVLFALYPLIGTLYVSPLQTLRVGTEGVKKSRKALLLVSLGITLFVFLFALWLLKDWRYSLAFVGAILVTFSILGGVANLFMKGIKKYFPSSWGFTARQSLLNLFRPQNQTLTLVLAIGVGTFLISTLYFTKDILLDQASIESNSDSPNMILLDVQAGQELAVANTIKTSNLPVLDDIPIITMRVESIKGVMANDIRKDTTSTINQWVLNHEFRVTYRDSLIASETMEAGEWTREVASRDLVPISVSDNFAEDAKVQVGDELTFNVQGVLLKTVVGSIRTVDWSRMQLNFSIVFPKGVLEDAPQFRVLTTKVPNERQSALLQKELVKQFPNVSILDLRQVLSVIEGLLEKISWIINFMAFFSILTGIIVLLGAVRTSKYQRIKESVLLRTIGAKSSQILKITALEYTYLGVLGGLSGILLSLIGSQLLALLVFKTSFVPSMFPFLVLFPGVTLLVLVIGLLNSRSVVKSPPLEVLRKEGR</sequence>
<proteinExistence type="predicted"/>
<feature type="transmembrane region" description="Helical" evidence="6">
    <location>
        <begin position="267"/>
        <end position="291"/>
    </location>
</feature>
<feature type="transmembrane region" description="Helical" evidence="6">
    <location>
        <begin position="432"/>
        <end position="454"/>
    </location>
</feature>
<feature type="transmembrane region" description="Helical" evidence="6">
    <location>
        <begin position="406"/>
        <end position="426"/>
    </location>
</feature>
<dbReference type="InterPro" id="IPR003838">
    <property type="entry name" value="ABC3_permease_C"/>
</dbReference>
<evidence type="ECO:0000313" key="10">
    <source>
        <dbReference type="Proteomes" id="UP001549773"/>
    </source>
</evidence>
<evidence type="ECO:0000256" key="3">
    <source>
        <dbReference type="ARBA" id="ARBA00022692"/>
    </source>
</evidence>
<dbReference type="InterPro" id="IPR038766">
    <property type="entry name" value="Membrane_comp_ABC_pdt"/>
</dbReference>
<dbReference type="Pfam" id="PF02687">
    <property type="entry name" value="FtsX"/>
    <property type="match status" value="2"/>
</dbReference>
<feature type="domain" description="ABC3 transporter permease C-terminal" evidence="7">
    <location>
        <begin position="270"/>
        <end position="385"/>
    </location>
</feature>